<name>A0AAV1SL87_9ROSI</name>
<accession>A0AAV1SL87</accession>
<keyword evidence="2" id="KW-1185">Reference proteome</keyword>
<proteinExistence type="predicted"/>
<gene>
    <name evidence="1" type="ORF">DCAF_LOCUS24650</name>
</gene>
<evidence type="ECO:0000313" key="1">
    <source>
        <dbReference type="EMBL" id="CAK7353284.1"/>
    </source>
</evidence>
<dbReference type="Proteomes" id="UP001314170">
    <property type="component" value="Unassembled WGS sequence"/>
</dbReference>
<dbReference type="AlphaFoldDB" id="A0AAV1SL87"/>
<organism evidence="1 2">
    <name type="scientific">Dovyalis caffra</name>
    <dbReference type="NCBI Taxonomy" id="77055"/>
    <lineage>
        <taxon>Eukaryota</taxon>
        <taxon>Viridiplantae</taxon>
        <taxon>Streptophyta</taxon>
        <taxon>Embryophyta</taxon>
        <taxon>Tracheophyta</taxon>
        <taxon>Spermatophyta</taxon>
        <taxon>Magnoliopsida</taxon>
        <taxon>eudicotyledons</taxon>
        <taxon>Gunneridae</taxon>
        <taxon>Pentapetalae</taxon>
        <taxon>rosids</taxon>
        <taxon>fabids</taxon>
        <taxon>Malpighiales</taxon>
        <taxon>Salicaceae</taxon>
        <taxon>Flacourtieae</taxon>
        <taxon>Dovyalis</taxon>
    </lineage>
</organism>
<dbReference type="EMBL" id="CAWUPB010001194">
    <property type="protein sequence ID" value="CAK7353284.1"/>
    <property type="molecule type" value="Genomic_DNA"/>
</dbReference>
<reference evidence="1 2" key="1">
    <citation type="submission" date="2024-01" db="EMBL/GenBank/DDBJ databases">
        <authorList>
            <person name="Waweru B."/>
        </authorList>
    </citation>
    <scope>NUCLEOTIDE SEQUENCE [LARGE SCALE GENOMIC DNA]</scope>
</reference>
<evidence type="ECO:0000313" key="2">
    <source>
        <dbReference type="Proteomes" id="UP001314170"/>
    </source>
</evidence>
<comment type="caution">
    <text evidence="1">The sequence shown here is derived from an EMBL/GenBank/DDBJ whole genome shotgun (WGS) entry which is preliminary data.</text>
</comment>
<dbReference type="Gene3D" id="3.30.420.40">
    <property type="match status" value="1"/>
</dbReference>
<sequence>MAELFPPTLMWLEALDLVLECISESSLDFGKIVAVTGRIGQQHGDVYWKKGSSVILSSLNPKEREVGGSIW</sequence>
<protein>
    <submittedName>
        <fullName evidence="1">Uncharacterized protein</fullName>
    </submittedName>
</protein>